<keyword evidence="7" id="KW-0326">Glycosidase</keyword>
<dbReference type="Gene3D" id="1.50.10.10">
    <property type="match status" value="1"/>
</dbReference>
<comment type="caution">
    <text evidence="12">The sequence shown here is derived from an EMBL/GenBank/DDBJ whole genome shotgun (WGS) entry which is preliminary data.</text>
</comment>
<protein>
    <recommendedName>
        <fullName evidence="3">cellulase</fullName>
        <ecNumber evidence="3">3.2.1.4</ecNumber>
    </recommendedName>
</protein>
<sequence length="618" mass="68527">MKISLTLFLALLTFPFVKAQNSDINYLNKTYAYGTMPNNVGSTDMQNAYTTWKSTFVDTNCSNGSARVKFDQPEFTVSEGIAYGMLLSAYANDKELFDGLWLYYQTNSNGNGVMNWKIQGCNTVNGQNGATDAEIDVAIALIIAGNRFGNDDTYDYHTDAKQLIAAIKQHEVESGSYVLKPGDAWGGSQNTNPSYFAPGYFRVYGEFTNDQAFWNNVADKSYEILNANLSVNNAVDCLVSDWCKANGTYSDIVDWAYESGQTFYYDAARTPWRIATDYVWYGDSDAASYTTKCRNFVNSKGGIAQIKAGYKQDGTVIGNYQDPVFTGSFASSILSSTNQNEVNTAYTTLKNQTSTAYFAATLRVLYMYTMSGNLYNPLTDTNNPTIPTTTVVHMKKRNASTFAIDGNWGGSNRQNIFLWSANTNNVNQQWNEIDRGNGYYSYQKSGTNHCIDGNNGGANGQNVYLWDCGENNYNQHWRKVDVGGGSYRLEKRNSPGYSLDGGRNGVDGQNLYLWTSNNANQNQHWTFSTVAESKGNNSTTQQEFTTYPNPVSNVLNINIPDSKSAKVDIINVTGQIIQTENIQGGTASVNVEQLSKGIYLVKITDELQVYAPLKIVKE</sequence>
<evidence type="ECO:0000256" key="4">
    <source>
        <dbReference type="ARBA" id="ARBA00022729"/>
    </source>
</evidence>
<reference evidence="13" key="1">
    <citation type="journal article" date="2019" name="Int. J. Syst. Evol. Microbiol.">
        <title>The Global Catalogue of Microorganisms (GCM) 10K type strain sequencing project: providing services to taxonomists for standard genome sequencing and annotation.</title>
        <authorList>
            <consortium name="The Broad Institute Genomics Platform"/>
            <consortium name="The Broad Institute Genome Sequencing Center for Infectious Disease"/>
            <person name="Wu L."/>
            <person name="Ma J."/>
        </authorList>
    </citation>
    <scope>NUCLEOTIDE SEQUENCE [LARGE SCALE GENOMIC DNA]</scope>
    <source>
        <strain evidence="13">JCM 17106</strain>
    </source>
</reference>
<feature type="domain" description="Ricin B lectin" evidence="10">
    <location>
        <begin position="427"/>
        <end position="514"/>
    </location>
</feature>
<dbReference type="Pfam" id="PF18962">
    <property type="entry name" value="Por_Secre_tail"/>
    <property type="match status" value="1"/>
</dbReference>
<evidence type="ECO:0000256" key="6">
    <source>
        <dbReference type="ARBA" id="ARBA00023001"/>
    </source>
</evidence>
<dbReference type="CDD" id="cd00161">
    <property type="entry name" value="beta-trefoil_Ricin-like"/>
    <property type="match status" value="1"/>
</dbReference>
<evidence type="ECO:0000256" key="7">
    <source>
        <dbReference type="ARBA" id="ARBA00023295"/>
    </source>
</evidence>
<keyword evidence="6" id="KW-0136">Cellulose degradation</keyword>
<dbReference type="NCBIfam" id="TIGR04183">
    <property type="entry name" value="Por_Secre_tail"/>
    <property type="match status" value="1"/>
</dbReference>
<evidence type="ECO:0000259" key="11">
    <source>
        <dbReference type="Pfam" id="PF18962"/>
    </source>
</evidence>
<dbReference type="RefSeq" id="WP_344927989.1">
    <property type="nucleotide sequence ID" value="NZ_BAABCW010000010.1"/>
</dbReference>
<dbReference type="InterPro" id="IPR026444">
    <property type="entry name" value="Secre_tail"/>
</dbReference>
<dbReference type="InterPro" id="IPR012341">
    <property type="entry name" value="6hp_glycosidase-like_sf"/>
</dbReference>
<dbReference type="InterPro" id="IPR000772">
    <property type="entry name" value="Ricin_B_lectin"/>
</dbReference>
<name>A0ABP6UP01_9FLAO</name>
<dbReference type="Gene3D" id="2.80.10.50">
    <property type="match status" value="1"/>
</dbReference>
<evidence type="ECO:0000256" key="1">
    <source>
        <dbReference type="ARBA" id="ARBA00000966"/>
    </source>
</evidence>
<dbReference type="SUPFAM" id="SSF48208">
    <property type="entry name" value="Six-hairpin glycosidases"/>
    <property type="match status" value="1"/>
</dbReference>
<evidence type="ECO:0000256" key="2">
    <source>
        <dbReference type="ARBA" id="ARBA00009209"/>
    </source>
</evidence>
<comment type="catalytic activity">
    <reaction evidence="1">
        <text>Endohydrolysis of (1-&gt;4)-beta-D-glucosidic linkages in cellulose, lichenin and cereal beta-D-glucans.</text>
        <dbReference type="EC" id="3.2.1.4"/>
    </reaction>
</comment>
<feature type="chain" id="PRO_5045118049" description="cellulase" evidence="9">
    <location>
        <begin position="20"/>
        <end position="618"/>
    </location>
</feature>
<dbReference type="PROSITE" id="PS50231">
    <property type="entry name" value="RICIN_B_LECTIN"/>
    <property type="match status" value="1"/>
</dbReference>
<proteinExistence type="inferred from homology"/>
<evidence type="ECO:0000313" key="13">
    <source>
        <dbReference type="Proteomes" id="UP001500459"/>
    </source>
</evidence>
<dbReference type="InterPro" id="IPR008928">
    <property type="entry name" value="6-hairpin_glycosidase_sf"/>
</dbReference>
<gene>
    <name evidence="12" type="ORF">GCM10022393_25660</name>
</gene>
<keyword evidence="8" id="KW-0624">Polysaccharide degradation</keyword>
<evidence type="ECO:0000256" key="5">
    <source>
        <dbReference type="ARBA" id="ARBA00022801"/>
    </source>
</evidence>
<evidence type="ECO:0000256" key="3">
    <source>
        <dbReference type="ARBA" id="ARBA00012601"/>
    </source>
</evidence>
<keyword evidence="13" id="KW-1185">Reference proteome</keyword>
<dbReference type="PRINTS" id="PR00735">
    <property type="entry name" value="GLHYDRLASE8"/>
</dbReference>
<keyword evidence="8" id="KW-0119">Carbohydrate metabolism</keyword>
<evidence type="ECO:0000313" key="12">
    <source>
        <dbReference type="EMBL" id="GAA3510882.1"/>
    </source>
</evidence>
<dbReference type="EC" id="3.2.1.4" evidence="3"/>
<dbReference type="SUPFAM" id="SSF50370">
    <property type="entry name" value="Ricin B-like lectins"/>
    <property type="match status" value="1"/>
</dbReference>
<accession>A0ABP6UP01</accession>
<keyword evidence="5" id="KW-0378">Hydrolase</keyword>
<organism evidence="12 13">
    <name type="scientific">Aquimarina addita</name>
    <dbReference type="NCBI Taxonomy" id="870485"/>
    <lineage>
        <taxon>Bacteria</taxon>
        <taxon>Pseudomonadati</taxon>
        <taxon>Bacteroidota</taxon>
        <taxon>Flavobacteriia</taxon>
        <taxon>Flavobacteriales</taxon>
        <taxon>Flavobacteriaceae</taxon>
        <taxon>Aquimarina</taxon>
    </lineage>
</organism>
<feature type="domain" description="Secretion system C-terminal sorting" evidence="11">
    <location>
        <begin position="547"/>
        <end position="610"/>
    </location>
</feature>
<dbReference type="Proteomes" id="UP001500459">
    <property type="component" value="Unassembled WGS sequence"/>
</dbReference>
<feature type="signal peptide" evidence="9">
    <location>
        <begin position="1"/>
        <end position="19"/>
    </location>
</feature>
<dbReference type="Pfam" id="PF01270">
    <property type="entry name" value="Glyco_hydro_8"/>
    <property type="match status" value="1"/>
</dbReference>
<dbReference type="InterPro" id="IPR035992">
    <property type="entry name" value="Ricin_B-like_lectins"/>
</dbReference>
<keyword evidence="4 9" id="KW-0732">Signal</keyword>
<evidence type="ECO:0000259" key="10">
    <source>
        <dbReference type="Pfam" id="PF14200"/>
    </source>
</evidence>
<dbReference type="Pfam" id="PF14200">
    <property type="entry name" value="RicinB_lectin_2"/>
    <property type="match status" value="1"/>
</dbReference>
<evidence type="ECO:0000256" key="8">
    <source>
        <dbReference type="ARBA" id="ARBA00023326"/>
    </source>
</evidence>
<evidence type="ECO:0000256" key="9">
    <source>
        <dbReference type="SAM" id="SignalP"/>
    </source>
</evidence>
<dbReference type="EMBL" id="BAABCW010000010">
    <property type="protein sequence ID" value="GAA3510882.1"/>
    <property type="molecule type" value="Genomic_DNA"/>
</dbReference>
<dbReference type="InterPro" id="IPR002037">
    <property type="entry name" value="Glyco_hydro_8"/>
</dbReference>
<comment type="similarity">
    <text evidence="2">Belongs to the glycosyl hydrolase 8 (cellulase D) family.</text>
</comment>